<dbReference type="SUPFAM" id="SSF63829">
    <property type="entry name" value="Calcium-dependent phosphotriesterase"/>
    <property type="match status" value="1"/>
</dbReference>
<dbReference type="Gene3D" id="2.130.10.10">
    <property type="entry name" value="YVTN repeat-like/Quinoprotein amine dehydrogenase"/>
    <property type="match status" value="1"/>
</dbReference>
<proteinExistence type="predicted"/>
<evidence type="ECO:0000259" key="13">
    <source>
        <dbReference type="Pfam" id="PF06957"/>
    </source>
</evidence>
<comment type="function">
    <text evidence="10">The coatomer is a cytosolic protein complex that binds to dilysine motifs and reversibly associates with Golgi non-clathrin-coated vesicles, which further mediate biosynthetic protein transport from the ER, via the Golgi up to the trans Golgi network.</text>
</comment>
<feature type="repeat" description="WD" evidence="11">
    <location>
        <begin position="213"/>
        <end position="254"/>
    </location>
</feature>
<dbReference type="FunFam" id="2.130.10.10:FF:000010">
    <property type="entry name" value="Coatomer subunit alpha"/>
    <property type="match status" value="1"/>
</dbReference>
<dbReference type="Pfam" id="PF06957">
    <property type="entry name" value="COPI_C"/>
    <property type="match status" value="1"/>
</dbReference>
<feature type="domain" description="COPA/B second beta-propeller" evidence="12">
    <location>
        <begin position="353"/>
        <end position="596"/>
    </location>
</feature>
<evidence type="ECO:0000256" key="3">
    <source>
        <dbReference type="ARBA" id="ARBA00022490"/>
    </source>
</evidence>
<keyword evidence="7 10" id="KW-0653">Protein transport</keyword>
<feature type="repeat" description="WD" evidence="11">
    <location>
        <begin position="99"/>
        <end position="140"/>
    </location>
</feature>
<dbReference type="EMBL" id="QEAM01000350">
    <property type="protein sequence ID" value="TPX40941.1"/>
    <property type="molecule type" value="Genomic_DNA"/>
</dbReference>
<dbReference type="PROSITE" id="PS50082">
    <property type="entry name" value="WD_REPEATS_2"/>
    <property type="match status" value="6"/>
</dbReference>
<reference evidence="17 18" key="1">
    <citation type="journal article" date="2019" name="Sci. Rep.">
        <title>Comparative genomics of chytrid fungi reveal insights into the obligate biotrophic and pathogenic lifestyle of Synchytrium endobioticum.</title>
        <authorList>
            <person name="van de Vossenberg B.T.L.H."/>
            <person name="Warris S."/>
            <person name="Nguyen H.D.T."/>
            <person name="van Gent-Pelzer M.P.E."/>
            <person name="Joly D.L."/>
            <person name="van de Geest H.C."/>
            <person name="Bonants P.J.M."/>
            <person name="Smith D.S."/>
            <person name="Levesque C.A."/>
            <person name="van der Lee T.A.J."/>
        </authorList>
    </citation>
    <scope>NUCLEOTIDE SEQUENCE [LARGE SCALE GENOMIC DNA]</scope>
    <source>
        <strain evidence="16 18">LEV6574</strain>
        <strain evidence="15 17">MB42</strain>
    </source>
</reference>
<feature type="domain" description="COPA/B TPR" evidence="14">
    <location>
        <begin position="624"/>
        <end position="779"/>
    </location>
</feature>
<evidence type="ECO:0000256" key="6">
    <source>
        <dbReference type="ARBA" id="ARBA00022892"/>
    </source>
</evidence>
<dbReference type="InterPro" id="IPR001680">
    <property type="entry name" value="WD40_rpt"/>
</dbReference>
<dbReference type="InterPro" id="IPR010714">
    <property type="entry name" value="Coatomer_asu_C"/>
</dbReference>
<keyword evidence="6 10" id="KW-0931">ER-Golgi transport</keyword>
<dbReference type="CDD" id="cd00200">
    <property type="entry name" value="WD40"/>
    <property type="match status" value="1"/>
</dbReference>
<dbReference type="STRING" id="286115.A0A507CP85"/>
<dbReference type="InterPro" id="IPR036322">
    <property type="entry name" value="WD40_repeat_dom_sf"/>
</dbReference>
<dbReference type="InterPro" id="IPR056176">
    <property type="entry name" value="TPR_COPA_B"/>
</dbReference>
<dbReference type="Pfam" id="PF04053">
    <property type="entry name" value="B-prop_COPA_B_2nd"/>
    <property type="match status" value="1"/>
</dbReference>
<keyword evidence="17" id="KW-1185">Reference proteome</keyword>
<keyword evidence="2 10" id="KW-0813">Transport</keyword>
<dbReference type="GO" id="GO:0006891">
    <property type="term" value="P:intra-Golgi vesicle-mediated transport"/>
    <property type="evidence" value="ECO:0007669"/>
    <property type="project" value="TreeGrafter"/>
</dbReference>
<evidence type="ECO:0000313" key="16">
    <source>
        <dbReference type="EMBL" id="TPX40941.1"/>
    </source>
</evidence>
<dbReference type="Proteomes" id="UP000320475">
    <property type="component" value="Unassembled WGS sequence"/>
</dbReference>
<keyword evidence="9 10" id="KW-0472">Membrane</keyword>
<gene>
    <name evidence="16" type="ORF">SeLEV6574_g06325</name>
    <name evidence="15" type="ORF">SeMB42_g07204</name>
</gene>
<dbReference type="InterPro" id="IPR047312">
    <property type="entry name" value="Coatomer_alpha_WD-assoc_reg"/>
</dbReference>
<dbReference type="InterPro" id="IPR019775">
    <property type="entry name" value="WD40_repeat_CS"/>
</dbReference>
<dbReference type="PROSITE" id="PS00678">
    <property type="entry name" value="WD_REPEATS_1"/>
    <property type="match status" value="1"/>
</dbReference>
<dbReference type="GO" id="GO:0000139">
    <property type="term" value="C:Golgi membrane"/>
    <property type="evidence" value="ECO:0007669"/>
    <property type="project" value="UniProtKB-SubCell"/>
</dbReference>
<dbReference type="PIRSF" id="PIRSF003354">
    <property type="entry name" value="Coatomer_alpha_subunit"/>
    <property type="match status" value="1"/>
</dbReference>
<dbReference type="Pfam" id="PF23953">
    <property type="entry name" value="TPR_COPA_B"/>
    <property type="match status" value="1"/>
</dbReference>
<comment type="caution">
    <text evidence="16">The sequence shown here is derived from an EMBL/GenBank/DDBJ whole genome shotgun (WGS) entry which is preliminary data.</text>
</comment>
<feature type="repeat" description="WD" evidence="11">
    <location>
        <begin position="57"/>
        <end position="89"/>
    </location>
</feature>
<dbReference type="InterPro" id="IPR050844">
    <property type="entry name" value="Coatomer_complex_subunit"/>
</dbReference>
<dbReference type="OrthoDB" id="10261470at2759"/>
<evidence type="ECO:0000259" key="14">
    <source>
        <dbReference type="Pfam" id="PF23953"/>
    </source>
</evidence>
<evidence type="ECO:0000256" key="5">
    <source>
        <dbReference type="ARBA" id="ARBA00022737"/>
    </source>
</evidence>
<evidence type="ECO:0000313" key="18">
    <source>
        <dbReference type="Proteomes" id="UP000320475"/>
    </source>
</evidence>
<evidence type="ECO:0000256" key="8">
    <source>
        <dbReference type="ARBA" id="ARBA00023034"/>
    </source>
</evidence>
<organism evidence="16 18">
    <name type="scientific">Synchytrium endobioticum</name>
    <dbReference type="NCBI Taxonomy" id="286115"/>
    <lineage>
        <taxon>Eukaryota</taxon>
        <taxon>Fungi</taxon>
        <taxon>Fungi incertae sedis</taxon>
        <taxon>Chytridiomycota</taxon>
        <taxon>Chytridiomycota incertae sedis</taxon>
        <taxon>Chytridiomycetes</taxon>
        <taxon>Synchytriales</taxon>
        <taxon>Synchytriaceae</taxon>
        <taxon>Synchytrium</taxon>
    </lineage>
</organism>
<comment type="subunit">
    <text evidence="10">Oligomeric complex that consists of at least the alpha, beta, beta', gamma, delta, epsilon and zeta subunits.</text>
</comment>
<dbReference type="InterPro" id="IPR015943">
    <property type="entry name" value="WD40/YVTN_repeat-like_dom_sf"/>
</dbReference>
<evidence type="ECO:0000256" key="1">
    <source>
        <dbReference type="ARBA" id="ARBA00004255"/>
    </source>
</evidence>
<dbReference type="Gene3D" id="1.25.40.470">
    <property type="match status" value="1"/>
</dbReference>
<name>A0A507CP85_9FUNG</name>
<feature type="domain" description="Coatomer alpha subunit C-terminal" evidence="13">
    <location>
        <begin position="829"/>
        <end position="1251"/>
    </location>
</feature>
<accession>A0A507CP85</accession>
<evidence type="ECO:0000256" key="11">
    <source>
        <dbReference type="PROSITE-ProRule" id="PRU00221"/>
    </source>
</evidence>
<keyword evidence="4 11" id="KW-0853">WD repeat</keyword>
<dbReference type="PRINTS" id="PR00320">
    <property type="entry name" value="GPROTEINBRPT"/>
</dbReference>
<keyword evidence="8 10" id="KW-0333">Golgi apparatus</keyword>
<evidence type="ECO:0000256" key="4">
    <source>
        <dbReference type="ARBA" id="ARBA00022574"/>
    </source>
</evidence>
<dbReference type="GO" id="GO:0006888">
    <property type="term" value="P:endoplasmic reticulum to Golgi vesicle-mediated transport"/>
    <property type="evidence" value="ECO:0007669"/>
    <property type="project" value="InterPro"/>
</dbReference>
<protein>
    <recommendedName>
        <fullName evidence="10">Coatomer subunit alpha</fullName>
    </recommendedName>
</protein>
<dbReference type="InterPro" id="IPR016391">
    <property type="entry name" value="Coatomer_asu"/>
</dbReference>
<evidence type="ECO:0000256" key="9">
    <source>
        <dbReference type="ARBA" id="ARBA00023136"/>
    </source>
</evidence>
<dbReference type="PANTHER" id="PTHR19876:SF1">
    <property type="entry name" value="COATOMER SUBUNIT ALPHA"/>
    <property type="match status" value="1"/>
</dbReference>
<dbReference type="VEuPathDB" id="FungiDB:SeMB42_g07204"/>
<dbReference type="InterPro" id="IPR006692">
    <property type="entry name" value="Beta-prop_COPA/B_2nd"/>
</dbReference>
<feature type="repeat" description="WD" evidence="11">
    <location>
        <begin position="15"/>
        <end position="56"/>
    </location>
</feature>
<dbReference type="GO" id="GO:0030126">
    <property type="term" value="C:COPI vesicle coat"/>
    <property type="evidence" value="ECO:0007669"/>
    <property type="project" value="UniProtKB-UniRule"/>
</dbReference>
<dbReference type="PROSITE" id="PS50294">
    <property type="entry name" value="WD_REPEATS_REGION"/>
    <property type="match status" value="5"/>
</dbReference>
<evidence type="ECO:0000256" key="10">
    <source>
        <dbReference type="PIRNR" id="PIRNR003354"/>
    </source>
</evidence>
<dbReference type="GO" id="GO:0006886">
    <property type="term" value="P:intracellular protein transport"/>
    <property type="evidence" value="ECO:0007669"/>
    <property type="project" value="UniProtKB-UniRule"/>
</dbReference>
<evidence type="ECO:0000259" key="12">
    <source>
        <dbReference type="Pfam" id="PF04053"/>
    </source>
</evidence>
<feature type="repeat" description="WD" evidence="11">
    <location>
        <begin position="257"/>
        <end position="298"/>
    </location>
</feature>
<dbReference type="SMART" id="SM00320">
    <property type="entry name" value="WD40"/>
    <property type="match status" value="7"/>
</dbReference>
<sequence length="1252" mass="140546">MATSSQHSGLLLSKFETKSNRVKGLCFHPKRPWILASLHNGTIQLWDYKMGSLVDRFDEHEGPVRGIAFHPTQPLFVSGGDDYKIKLWNWKLRRCLFTLNGHLDYIRTVFFHHEHPWIISASDDQTIRIWNWQSRNCISILTGHNHYVMCAQFHPKEDLVVSASLDQTVRVWDISGLRKKHAAPHQQSLDELHRTPHQADLFGGTDAIVKYVLEGHDRGVNWASFHPNLPLIVSGADDRQVKLWRMNETKAWEVDTCRGHFNNVSCVIFHPRQELIVSDSEDRTIRIWDMTKRVVLQTFRRENDRFWIMAAHPELNLFAAGHDSGLMVFKLERERPAHAVHQNLLFYLKDSIIRQHDFTNSNDTPLLKVRKTPVGSATPPKTLSYNPAEHSVLICSNLDGGTYELYNLPKDSSSDIREASGSKRDIGQAAVFVARNRFAVLDKMHQQILIKDLKHEVTKQFKLPISVNDIFYAGTKTILLTTPTSVILYDTELKSSVAELNVNSVRYAVWSPDMSMVALLSKHTIAVATKNLEQTCLIHETMKIKSGAWDEIGVFVYTTLNHIKYALPQGDNGIIRTLEQPVYLTRVKGKSVYCLDRDGKVRVIATDPTEYRFKLALVRRNYDEVLHLIRTSNLVGQSIIAYLQKKGYPEVALHFVKDPKTRFELALECGNLEVAEDVAKTLDKEECWNLLATEALRQGNHRLVEMAYQRVKQFDKLSFLYLITGDTTKLKKMLKIAEARGDTMSRFNNSMYLGDVQEEVKLLKEVHQLPLAYLAAQTHGLTDEANAILAAAGKEDSQPMLPPSAELLKPPTPILRHADQAWPRLTVSRSFFEGGLFQKENTNTVSAAMILDDETVADVAGDWGNVDDLDMPELNGVGGEKKNPDAGISATATATATAKTNGGGDPAEGEGWDLDSEIDMYIDDVAAMPSVPGTELVVFTPPTHGTSVNEIWIRNSSLAADHVAAGSFETAMQLLNRQVCAMSFAPLKPLFFSIWQSSRAYLTCNPSAPPLAFPIHRLWDEDHRKLLPYLSLSLQSILSRLQDAYALTTAGSFRDAVTAFKAILQSILLLVVGKRAELDEVQQLITVCREYIMGLKIELSRRELPADGPPKRALELAAYFTHSALQPAHLQLALRSAFAANLKVKNFATALIFIRRLLDLAPPSQIAVQARKYQVLCEKSPTDEVALDYDQYNPFVVCGISYTPMYRGSATTACPFCQASYKPEFNGRLCTVCDVCQVGGTGTGLRSMAEQR</sequence>
<dbReference type="EMBL" id="QEAN01000477">
    <property type="protein sequence ID" value="TPX35194.1"/>
    <property type="molecule type" value="Genomic_DNA"/>
</dbReference>
<dbReference type="SUPFAM" id="SSF50978">
    <property type="entry name" value="WD40 repeat-like"/>
    <property type="match status" value="1"/>
</dbReference>
<feature type="repeat" description="WD" evidence="11">
    <location>
        <begin position="141"/>
        <end position="182"/>
    </location>
</feature>
<keyword evidence="3 10" id="KW-0963">Cytoplasm</keyword>
<dbReference type="Pfam" id="PF00400">
    <property type="entry name" value="WD40"/>
    <property type="match status" value="6"/>
</dbReference>
<comment type="subcellular location">
    <subcellularLocation>
        <location evidence="10">Cytoplasm</location>
    </subcellularLocation>
    <subcellularLocation>
        <location evidence="1 10">Golgi apparatus membrane</location>
        <topology evidence="1 10">Peripheral membrane protein</topology>
        <orientation evidence="1">Cytoplasmic side</orientation>
    </subcellularLocation>
</comment>
<dbReference type="GO" id="GO:0005198">
    <property type="term" value="F:structural molecule activity"/>
    <property type="evidence" value="ECO:0007669"/>
    <property type="project" value="InterPro"/>
</dbReference>
<dbReference type="GO" id="GO:0006890">
    <property type="term" value="P:retrograde vesicle-mediated transport, Golgi to endoplasmic reticulum"/>
    <property type="evidence" value="ECO:0007669"/>
    <property type="project" value="TreeGrafter"/>
</dbReference>
<evidence type="ECO:0000313" key="17">
    <source>
        <dbReference type="Proteomes" id="UP000317494"/>
    </source>
</evidence>
<keyword evidence="5" id="KW-0677">Repeat</keyword>
<dbReference type="PANTHER" id="PTHR19876">
    <property type="entry name" value="COATOMER"/>
    <property type="match status" value="1"/>
</dbReference>
<dbReference type="Proteomes" id="UP000317494">
    <property type="component" value="Unassembled WGS sequence"/>
</dbReference>
<dbReference type="CDD" id="cd22948">
    <property type="entry name" value="Coatomer_WDAD_alpha"/>
    <property type="match status" value="1"/>
</dbReference>
<dbReference type="FunFam" id="1.25.40.470:FF:000002">
    <property type="entry name" value="Coatomer subunit alpha"/>
    <property type="match status" value="1"/>
</dbReference>
<evidence type="ECO:0000256" key="7">
    <source>
        <dbReference type="ARBA" id="ARBA00022927"/>
    </source>
</evidence>
<dbReference type="AlphaFoldDB" id="A0A507CP85"/>
<evidence type="ECO:0000256" key="2">
    <source>
        <dbReference type="ARBA" id="ARBA00022448"/>
    </source>
</evidence>
<evidence type="ECO:0000313" key="15">
    <source>
        <dbReference type="EMBL" id="TPX35194.1"/>
    </source>
</evidence>
<dbReference type="InterPro" id="IPR020472">
    <property type="entry name" value="WD40_PAC1"/>
</dbReference>